<evidence type="ECO:0000259" key="1">
    <source>
        <dbReference type="Pfam" id="PF01973"/>
    </source>
</evidence>
<dbReference type="DNASU" id="1118383"/>
<dbReference type="Pfam" id="PF01973">
    <property type="entry name" value="MptE-like"/>
    <property type="match status" value="1"/>
</dbReference>
<proteinExistence type="predicted"/>
<evidence type="ECO:0000313" key="3">
    <source>
        <dbReference type="Proteomes" id="UP000000814"/>
    </source>
</evidence>
<dbReference type="EMBL" id="AE001437">
    <property type="protein sequence ID" value="AAK80157.1"/>
    <property type="molecule type" value="Genomic_DNA"/>
</dbReference>
<evidence type="ECO:0000313" key="2">
    <source>
        <dbReference type="EMBL" id="AAK80157.1"/>
    </source>
</evidence>
<dbReference type="SUPFAM" id="SSF53335">
    <property type="entry name" value="S-adenosyl-L-methionine-dependent methyltransferases"/>
    <property type="match status" value="1"/>
</dbReference>
<dbReference type="STRING" id="272562.CA_C2200"/>
<dbReference type="PIR" id="B97171">
    <property type="entry name" value="B97171"/>
</dbReference>
<dbReference type="PATRIC" id="fig|272562.8.peg.2401"/>
<dbReference type="RefSeq" id="WP_010965498.1">
    <property type="nucleotide sequence ID" value="NC_003030.1"/>
</dbReference>
<accession>Q97H14</accession>
<dbReference type="InterPro" id="IPR029063">
    <property type="entry name" value="SAM-dependent_MTases_sf"/>
</dbReference>
<feature type="domain" description="6-hydroxymethylpterin diphosphokinase MptE-like" evidence="1">
    <location>
        <begin position="168"/>
        <end position="331"/>
    </location>
</feature>
<gene>
    <name evidence="2" type="ordered locus">CA_C2200</name>
</gene>
<dbReference type="AlphaFoldDB" id="Q97H14"/>
<dbReference type="PANTHER" id="PTHR41786">
    <property type="entry name" value="MOTILITY ACCESSORY FACTOR MAF"/>
    <property type="match status" value="1"/>
</dbReference>
<dbReference type="eggNOG" id="COG2604">
    <property type="taxonomic scope" value="Bacteria"/>
</dbReference>
<protein>
    <submittedName>
        <fullName evidence="2">Uncharacterized conserved protein</fullName>
    </submittedName>
</protein>
<dbReference type="PANTHER" id="PTHR41786:SF1">
    <property type="entry name" value="6-HYDROXYMETHYLPTERIN DIPHOSPHOKINASE MPTE-LIKE DOMAIN-CONTAINING PROTEIN"/>
    <property type="match status" value="1"/>
</dbReference>
<dbReference type="InterPro" id="IPR002826">
    <property type="entry name" value="MptE-like"/>
</dbReference>
<dbReference type="KEGG" id="cac:CA_C2200"/>
<organism evidence="2 3">
    <name type="scientific">Clostridium acetobutylicum (strain ATCC 824 / DSM 792 / JCM 1419 / IAM 19013 / LMG 5710 / NBRC 13948 / NRRL B-527 / VKM B-1787 / 2291 / W)</name>
    <dbReference type="NCBI Taxonomy" id="272562"/>
    <lineage>
        <taxon>Bacteria</taxon>
        <taxon>Bacillati</taxon>
        <taxon>Bacillota</taxon>
        <taxon>Clostridia</taxon>
        <taxon>Eubacteriales</taxon>
        <taxon>Clostridiaceae</taxon>
        <taxon>Clostridium</taxon>
    </lineage>
</organism>
<dbReference type="GeneID" id="44998679"/>
<name>Q97H14_CLOAB</name>
<keyword evidence="3" id="KW-1185">Reference proteome</keyword>
<reference evidence="2 3" key="1">
    <citation type="journal article" date="2001" name="J. Bacteriol.">
        <title>Genome sequence and comparative analysis of the solvent-producing bacterium Clostridium acetobutylicum.</title>
        <authorList>
            <person name="Nolling J."/>
            <person name="Breton G."/>
            <person name="Omelchenko M.V."/>
            <person name="Makarova K.S."/>
            <person name="Zeng Q."/>
            <person name="Gibson R."/>
            <person name="Lee H.M."/>
            <person name="Dubois J."/>
            <person name="Qiu D."/>
            <person name="Hitti J."/>
            <person name="Wolf Y.I."/>
            <person name="Tatusov R.L."/>
            <person name="Sabathe F."/>
            <person name="Doucette-Stamm L."/>
            <person name="Soucaille P."/>
            <person name="Daly M.J."/>
            <person name="Bennett G.N."/>
            <person name="Koonin E.V."/>
            <person name="Smith D.R."/>
        </authorList>
    </citation>
    <scope>NUCLEOTIDE SEQUENCE [LARGE SCALE GENOMIC DNA]</scope>
    <source>
        <strain evidence="3">ATCC 824 / DSM 792 / JCM 1419 / LMG 5710 / VKM B-1787</strain>
    </source>
</reference>
<dbReference type="OrthoDB" id="5291305at2"/>
<sequence length="405" mass="46257">MERKLEIVKTKTENYTIKVDGVFIHSKYDPLREAETFAIKNIELIKNSRYIVIYGFGLGYHIEAVLRHMNEESMLAVFDADLEVIKEAKKQSLYKKLIKNPRLKCFFDYGDEFLKEFSKSLSLAKNIIIYRPSLKVLPEEFGHMARLLKGYELAKIEIEKHGKLAEYNYDMNLKKTHKKMQDFLSFYSFGCENIVLVSSGPSLDYNIESLKKVRDRVKIFCAGSAAEFLIKNHIIPDMICIIDPQDIVYTQLQSILNKNIPLCFLSSACSRVVSEWSGEKFLFFNDFNAARENNDVVVETGKSVATAILSIAVLKKPKKVIFIGQDLAYLNGKSHHDNYGSSQSSGIKKVRSVDGEYLETNEGFLYFKSWIEQKIMKSKDIEFINCSSGAEIKGTIASKLIDAIK</sequence>
<dbReference type="HOGENOM" id="CLU_026503_0_1_9"/>
<dbReference type="Proteomes" id="UP000000814">
    <property type="component" value="Chromosome"/>
</dbReference>